<keyword evidence="1" id="KW-0547">Nucleotide-binding</keyword>
<evidence type="ECO:0000313" key="8">
    <source>
        <dbReference type="Proteomes" id="UP000217289"/>
    </source>
</evidence>
<dbReference type="SUPFAM" id="SSF52540">
    <property type="entry name" value="P-loop containing nucleoside triphosphate hydrolases"/>
    <property type="match status" value="1"/>
</dbReference>
<dbReference type="FunFam" id="3.40.50.300:FF:000006">
    <property type="entry name" value="DNA-binding transcriptional regulator NtrC"/>
    <property type="match status" value="1"/>
</dbReference>
<dbReference type="InterPro" id="IPR025943">
    <property type="entry name" value="Sigma_54_int_dom_ATP-bd_2"/>
</dbReference>
<evidence type="ECO:0000256" key="2">
    <source>
        <dbReference type="ARBA" id="ARBA00022840"/>
    </source>
</evidence>
<dbReference type="InterPro" id="IPR003593">
    <property type="entry name" value="AAA+_ATPase"/>
</dbReference>
<dbReference type="InterPro" id="IPR025944">
    <property type="entry name" value="Sigma_54_int_dom_CS"/>
</dbReference>
<protein>
    <submittedName>
        <fullName evidence="7">ATPase AAA</fullName>
    </submittedName>
</protein>
<dbReference type="Gene3D" id="3.40.50.300">
    <property type="entry name" value="P-loop containing nucleotide triphosphate hydrolases"/>
    <property type="match status" value="1"/>
</dbReference>
<dbReference type="EMBL" id="CP022163">
    <property type="protein sequence ID" value="ATB26895.1"/>
    <property type="molecule type" value="Genomic_DNA"/>
</dbReference>
<dbReference type="SMART" id="SM00382">
    <property type="entry name" value="AAA"/>
    <property type="match status" value="1"/>
</dbReference>
<dbReference type="PROSITE" id="PS50045">
    <property type="entry name" value="SIGMA54_INTERACT_4"/>
    <property type="match status" value="1"/>
</dbReference>
<accession>A0A286NV16</accession>
<dbReference type="Pfam" id="PF25601">
    <property type="entry name" value="AAA_lid_14"/>
    <property type="match status" value="1"/>
</dbReference>
<keyword evidence="3" id="KW-0805">Transcription regulation</keyword>
<keyword evidence="4" id="KW-0238">DNA-binding</keyword>
<evidence type="ECO:0000313" key="7">
    <source>
        <dbReference type="EMBL" id="ATB26895.1"/>
    </source>
</evidence>
<dbReference type="InterPro" id="IPR058031">
    <property type="entry name" value="AAA_lid_NorR"/>
</dbReference>
<dbReference type="GO" id="GO:0003677">
    <property type="term" value="F:DNA binding"/>
    <property type="evidence" value="ECO:0007669"/>
    <property type="project" value="UniProtKB-KW"/>
</dbReference>
<feature type="domain" description="Sigma-54 factor interaction" evidence="6">
    <location>
        <begin position="157"/>
        <end position="390"/>
    </location>
</feature>
<evidence type="ECO:0000256" key="3">
    <source>
        <dbReference type="ARBA" id="ARBA00023015"/>
    </source>
</evidence>
<dbReference type="PANTHER" id="PTHR32071:SF121">
    <property type="entry name" value="SIGMA L-DEPENDENT TRANSCRIPTIONAL REGULATOR YQIR-RELATED"/>
    <property type="match status" value="1"/>
</dbReference>
<dbReference type="Proteomes" id="UP000217289">
    <property type="component" value="Chromosome"/>
</dbReference>
<dbReference type="Pfam" id="PF00158">
    <property type="entry name" value="Sigma54_activat"/>
    <property type="match status" value="1"/>
</dbReference>
<dbReference type="PROSITE" id="PS00688">
    <property type="entry name" value="SIGMA54_INTERACT_3"/>
    <property type="match status" value="1"/>
</dbReference>
<proteinExistence type="predicted"/>
<dbReference type="GO" id="GO:0005524">
    <property type="term" value="F:ATP binding"/>
    <property type="evidence" value="ECO:0007669"/>
    <property type="project" value="UniProtKB-KW"/>
</dbReference>
<dbReference type="GO" id="GO:0006355">
    <property type="term" value="P:regulation of DNA-templated transcription"/>
    <property type="evidence" value="ECO:0007669"/>
    <property type="project" value="InterPro"/>
</dbReference>
<evidence type="ECO:0000256" key="4">
    <source>
        <dbReference type="ARBA" id="ARBA00023125"/>
    </source>
</evidence>
<dbReference type="KEGG" id="mbd:MEBOL_000329"/>
<evidence type="ECO:0000256" key="1">
    <source>
        <dbReference type="ARBA" id="ARBA00022741"/>
    </source>
</evidence>
<evidence type="ECO:0000259" key="6">
    <source>
        <dbReference type="PROSITE" id="PS50045"/>
    </source>
</evidence>
<keyword evidence="5" id="KW-0804">Transcription</keyword>
<dbReference type="PROSITE" id="PS00675">
    <property type="entry name" value="SIGMA54_INTERACT_1"/>
    <property type="match status" value="1"/>
</dbReference>
<dbReference type="AlphaFoldDB" id="A0A286NV16"/>
<sequence>MGPIAQALTVRSFDEAFLLSDYDDKVVQPYMKWLKGRCSTQIEVVPEKLSGPTQFGEIYEAAVRGIERALGDRRRETALSFYLSPGTPAMAAVWIILGKTRFPAELIESSREHGVRTASVPFDISAEFLPDLLREQDERLRLVSPGEAPLAPEFSDIIHKSRVMDRLIQRARRVAIRNVPVLIEGESGTGKELLARAIHRASPRKDRPFIAVNCGAIPAELVESELFGHEKGAFTGATQQRKGHFEAADGGTLFLDELGELPGPAQVKLLRTLQEGEVVRLGSSKPTKVDVRIIAATNRTLTEESASGRFREDLFYRLAVAVLKLPPLRERSGDLGVLIDHLLAQVNREAAGEPGFKEKKISSGAKNLLLTHPWPGNVRELLNTLRRAAIWSDGAAISSEDVREALLPVAATTRPEVLGRPLGSGFNLSELLKEVVRHYLGRAMDEAHGNKTKAAELVGLPSYQTLSNWLVKYEVQR</sequence>
<dbReference type="PROSITE" id="PS00676">
    <property type="entry name" value="SIGMA54_INTERACT_2"/>
    <property type="match status" value="1"/>
</dbReference>
<dbReference type="Gene3D" id="1.10.10.60">
    <property type="entry name" value="Homeodomain-like"/>
    <property type="match status" value="1"/>
</dbReference>
<evidence type="ECO:0000256" key="5">
    <source>
        <dbReference type="ARBA" id="ARBA00023163"/>
    </source>
</evidence>
<dbReference type="InterPro" id="IPR025662">
    <property type="entry name" value="Sigma_54_int_dom_ATP-bd_1"/>
</dbReference>
<name>A0A286NV16_9BACT</name>
<dbReference type="Gene3D" id="1.10.8.60">
    <property type="match status" value="1"/>
</dbReference>
<gene>
    <name evidence="7" type="ORF">MEBOL_000329</name>
</gene>
<dbReference type="InterPro" id="IPR027417">
    <property type="entry name" value="P-loop_NTPase"/>
</dbReference>
<reference evidence="7 8" key="1">
    <citation type="submission" date="2017-06" db="EMBL/GenBank/DDBJ databases">
        <authorList>
            <person name="Kim H.J."/>
            <person name="Triplett B.A."/>
        </authorList>
    </citation>
    <scope>NUCLEOTIDE SEQUENCE [LARGE SCALE GENOMIC DNA]</scope>
    <source>
        <strain evidence="7 8">DSM 14713</strain>
    </source>
</reference>
<dbReference type="CDD" id="cd00009">
    <property type="entry name" value="AAA"/>
    <property type="match status" value="1"/>
</dbReference>
<organism evidence="7 8">
    <name type="scientific">Melittangium boletus DSM 14713</name>
    <dbReference type="NCBI Taxonomy" id="1294270"/>
    <lineage>
        <taxon>Bacteria</taxon>
        <taxon>Pseudomonadati</taxon>
        <taxon>Myxococcota</taxon>
        <taxon>Myxococcia</taxon>
        <taxon>Myxococcales</taxon>
        <taxon>Cystobacterineae</taxon>
        <taxon>Archangiaceae</taxon>
        <taxon>Melittangium</taxon>
    </lineage>
</organism>
<dbReference type="RefSeq" id="WP_218920864.1">
    <property type="nucleotide sequence ID" value="NZ_CP022163.1"/>
</dbReference>
<keyword evidence="2" id="KW-0067">ATP-binding</keyword>
<dbReference type="PANTHER" id="PTHR32071">
    <property type="entry name" value="TRANSCRIPTIONAL REGULATORY PROTEIN"/>
    <property type="match status" value="1"/>
</dbReference>
<dbReference type="InterPro" id="IPR002078">
    <property type="entry name" value="Sigma_54_int"/>
</dbReference>
<keyword evidence="8" id="KW-1185">Reference proteome</keyword>